<feature type="region of interest" description="Disordered" evidence="4">
    <location>
        <begin position="498"/>
        <end position="518"/>
    </location>
</feature>
<dbReference type="PANTHER" id="PTHR12940:SF0">
    <property type="entry name" value="SPLICING FACTOR ESS-2 HOMOLOG"/>
    <property type="match status" value="1"/>
</dbReference>
<dbReference type="Proteomes" id="UP001497744">
    <property type="component" value="Unassembled WGS sequence"/>
</dbReference>
<dbReference type="AlphaFoldDB" id="A0AAV4LSY8"/>
<dbReference type="RefSeq" id="XP_067714952.1">
    <property type="nucleotide sequence ID" value="XM_067858851.1"/>
</dbReference>
<evidence type="ECO:0000256" key="3">
    <source>
        <dbReference type="ARBA" id="ARBA00023242"/>
    </source>
</evidence>
<evidence type="ECO:0000313" key="6">
    <source>
        <dbReference type="Proteomes" id="UP001497744"/>
    </source>
</evidence>
<gene>
    <name evidence="5" type="ORF">BcabD6B2_23180</name>
</gene>
<feature type="region of interest" description="Disordered" evidence="4">
    <location>
        <begin position="1"/>
        <end position="146"/>
    </location>
</feature>
<organism evidence="5 6">
    <name type="scientific">Babesia caballi</name>
    <dbReference type="NCBI Taxonomy" id="5871"/>
    <lineage>
        <taxon>Eukaryota</taxon>
        <taxon>Sar</taxon>
        <taxon>Alveolata</taxon>
        <taxon>Apicomplexa</taxon>
        <taxon>Aconoidasida</taxon>
        <taxon>Piroplasmida</taxon>
        <taxon>Babesiidae</taxon>
        <taxon>Babesia</taxon>
    </lineage>
</organism>
<name>A0AAV4LSY8_BABCB</name>
<dbReference type="GeneID" id="94194364"/>
<dbReference type="EMBL" id="BPLF01000002">
    <property type="protein sequence ID" value="GIX62883.1"/>
    <property type="molecule type" value="Genomic_DNA"/>
</dbReference>
<proteinExistence type="inferred from homology"/>
<comment type="similarity">
    <text evidence="2">Belongs to the ESS2 family.</text>
</comment>
<protein>
    <submittedName>
        <fullName evidence="5">Nuclear protein Es2</fullName>
    </submittedName>
</protein>
<accession>A0AAV4LSY8</accession>
<comment type="subcellular location">
    <subcellularLocation>
        <location evidence="1">Nucleus</location>
    </subcellularLocation>
</comment>
<evidence type="ECO:0000256" key="1">
    <source>
        <dbReference type="ARBA" id="ARBA00004123"/>
    </source>
</evidence>
<dbReference type="PANTHER" id="PTHR12940">
    <property type="entry name" value="ES-2 PROTEIN - RELATED"/>
    <property type="match status" value="1"/>
</dbReference>
<dbReference type="GO" id="GO:0071013">
    <property type="term" value="C:catalytic step 2 spliceosome"/>
    <property type="evidence" value="ECO:0007669"/>
    <property type="project" value="TreeGrafter"/>
</dbReference>
<feature type="compositionally biased region" description="Basic and acidic residues" evidence="4">
    <location>
        <begin position="1"/>
        <end position="13"/>
    </location>
</feature>
<evidence type="ECO:0000256" key="4">
    <source>
        <dbReference type="SAM" id="MobiDB-lite"/>
    </source>
</evidence>
<dbReference type="InterPro" id="IPR019148">
    <property type="entry name" value="Nuclear_protein_DGCR14_ESS-2"/>
</dbReference>
<sequence length="518" mass="57187">MSLPDSERSKRALSENVMPTTTTGDVDSISLGDLGAPGVSVTTHCFRPRQEQGCQSQHCSPPTPGDSTLIPDQDNGLETHEGPQLPGDGTKAKSGTGDSSSSSFENTVLDPKINIATLGTVSRPDNPANSSSPYETLPAGSQVPLNQRRDTLANLPSGRQDWRANSVSTAAKDPIVPYADVIKRIQTSYKLKELCEEDYVGCIESIIERDYFPHLAKLRMTNMLMEAENRGDTETAALVRKQLRDYDSDQELNVQLRTLGNESVSVNIGKGGLKLDQFCRIFTSEDNRSFGRLMEQTIIRRNQQSGWMVEGERRHNLALAETQAKTNLGIRDGNVQSNRAVSRNSFFFNQSTASQSNGDSATIISANTSLPPDHDAHMDELDRRQKARRTERVKETYHGKINELIAQHGLRECRELLDDEQMAKYDFVQTPLTIGGSDPGYTMPKPIPREELADRLRKKYHSTSAGTPMAKTPSGRTPLIVQRLIAKHNSGADLQLRNSYSSSKHSRGSVRSGVLFKS</sequence>
<keyword evidence="6" id="KW-1185">Reference proteome</keyword>
<dbReference type="Pfam" id="PF09751">
    <property type="entry name" value="Es2"/>
    <property type="match status" value="2"/>
</dbReference>
<reference evidence="5 6" key="1">
    <citation type="submission" date="2021-06" db="EMBL/GenBank/DDBJ databases">
        <title>Genome sequence of Babesia caballi.</title>
        <authorList>
            <person name="Yamagishi J."/>
            <person name="Kidaka T."/>
            <person name="Ochi A."/>
        </authorList>
    </citation>
    <scope>NUCLEOTIDE SEQUENCE [LARGE SCALE GENOMIC DNA]</scope>
    <source>
        <strain evidence="5">USDA-D6B2</strain>
    </source>
</reference>
<evidence type="ECO:0000256" key="2">
    <source>
        <dbReference type="ARBA" id="ARBA00009072"/>
    </source>
</evidence>
<comment type="caution">
    <text evidence="5">The sequence shown here is derived from an EMBL/GenBank/DDBJ whole genome shotgun (WGS) entry which is preliminary data.</text>
</comment>
<keyword evidence="3" id="KW-0539">Nucleus</keyword>
<evidence type="ECO:0000313" key="5">
    <source>
        <dbReference type="EMBL" id="GIX62883.1"/>
    </source>
</evidence>